<proteinExistence type="predicted"/>
<reference evidence="1" key="1">
    <citation type="submission" date="2021-06" db="EMBL/GenBank/DDBJ databases">
        <authorList>
            <person name="Hodson N. C."/>
            <person name="Mongue J. A."/>
            <person name="Jaron S. K."/>
        </authorList>
    </citation>
    <scope>NUCLEOTIDE SEQUENCE</scope>
</reference>
<organism evidence="1 2">
    <name type="scientific">Allacma fusca</name>
    <dbReference type="NCBI Taxonomy" id="39272"/>
    <lineage>
        <taxon>Eukaryota</taxon>
        <taxon>Metazoa</taxon>
        <taxon>Ecdysozoa</taxon>
        <taxon>Arthropoda</taxon>
        <taxon>Hexapoda</taxon>
        <taxon>Collembola</taxon>
        <taxon>Symphypleona</taxon>
        <taxon>Sminthuridae</taxon>
        <taxon>Allacma</taxon>
    </lineage>
</organism>
<evidence type="ECO:0000313" key="2">
    <source>
        <dbReference type="Proteomes" id="UP000708208"/>
    </source>
</evidence>
<keyword evidence="2" id="KW-1185">Reference proteome</keyword>
<comment type="caution">
    <text evidence="1">The sequence shown here is derived from an EMBL/GenBank/DDBJ whole genome shotgun (WGS) entry which is preliminary data.</text>
</comment>
<dbReference type="EMBL" id="CAJVCH010571030">
    <property type="protein sequence ID" value="CAG7836447.1"/>
    <property type="molecule type" value="Genomic_DNA"/>
</dbReference>
<accession>A0A8J2LHJ3</accession>
<protein>
    <submittedName>
        <fullName evidence="1">Uncharacterized protein</fullName>
    </submittedName>
</protein>
<dbReference type="Proteomes" id="UP000708208">
    <property type="component" value="Unassembled WGS sequence"/>
</dbReference>
<evidence type="ECO:0000313" key="1">
    <source>
        <dbReference type="EMBL" id="CAG7836447.1"/>
    </source>
</evidence>
<sequence>MVTAEDWTQFWNPGKDLWATVIWGLCWSRSGHSEPFAVVDIRRPFCSLDIRSPFCSLDIRSPFLVVDIAGSGVVVDGVVDVNCGRSGILWTSWAPCNYYCGQSGIDRSGGPRFGDLVGDSEDIVLDIED</sequence>
<gene>
    <name evidence="1" type="ORF">AFUS01_LOCUS45689</name>
</gene>
<name>A0A8J2LHJ3_9HEXA</name>
<dbReference type="AlphaFoldDB" id="A0A8J2LHJ3"/>